<dbReference type="PANTHER" id="PTHR24392">
    <property type="entry name" value="ZINC FINGER PROTEIN"/>
    <property type="match status" value="1"/>
</dbReference>
<evidence type="ECO:0000256" key="8">
    <source>
        <dbReference type="PROSITE-ProRule" id="PRU00042"/>
    </source>
</evidence>
<dbReference type="PANTHER" id="PTHR24392:SF31">
    <property type="entry name" value="C2H2-TYPE DOMAIN-CONTAINING PROTEIN"/>
    <property type="match status" value="1"/>
</dbReference>
<evidence type="ECO:0000256" key="4">
    <source>
        <dbReference type="ARBA" id="ARBA00022771"/>
    </source>
</evidence>
<dbReference type="GO" id="GO:0008270">
    <property type="term" value="F:zinc ion binding"/>
    <property type="evidence" value="ECO:0007669"/>
    <property type="project" value="UniProtKB-KW"/>
</dbReference>
<feature type="region of interest" description="Disordered" evidence="9">
    <location>
        <begin position="1"/>
        <end position="61"/>
    </location>
</feature>
<dbReference type="KEGG" id="bfo:118408167"/>
<dbReference type="Proteomes" id="UP000001554">
    <property type="component" value="Unplaced"/>
</dbReference>
<evidence type="ECO:0000313" key="11">
    <source>
        <dbReference type="Proteomes" id="UP000001554"/>
    </source>
</evidence>
<comment type="subcellular location">
    <subcellularLocation>
        <location evidence="1">Nucleus</location>
    </subcellularLocation>
</comment>
<keyword evidence="11" id="KW-1185">Reference proteome</keyword>
<dbReference type="Gene3D" id="3.30.160.60">
    <property type="entry name" value="Classic Zinc Finger"/>
    <property type="match status" value="3"/>
</dbReference>
<evidence type="ECO:0000256" key="6">
    <source>
        <dbReference type="ARBA" id="ARBA00023125"/>
    </source>
</evidence>
<dbReference type="InterPro" id="IPR036236">
    <property type="entry name" value="Znf_C2H2_sf"/>
</dbReference>
<keyword evidence="2" id="KW-0479">Metal-binding</keyword>
<dbReference type="PROSITE" id="PS50157">
    <property type="entry name" value="ZINC_FINGER_C2H2_2"/>
    <property type="match status" value="3"/>
</dbReference>
<evidence type="ECO:0000256" key="2">
    <source>
        <dbReference type="ARBA" id="ARBA00022723"/>
    </source>
</evidence>
<evidence type="ECO:0000256" key="9">
    <source>
        <dbReference type="SAM" id="MobiDB-lite"/>
    </source>
</evidence>
<evidence type="ECO:0000256" key="5">
    <source>
        <dbReference type="ARBA" id="ARBA00022833"/>
    </source>
</evidence>
<keyword evidence="4 8" id="KW-0863">Zinc-finger</keyword>
<evidence type="ECO:0000256" key="1">
    <source>
        <dbReference type="ARBA" id="ARBA00004123"/>
    </source>
</evidence>
<evidence type="ECO:0000256" key="3">
    <source>
        <dbReference type="ARBA" id="ARBA00022737"/>
    </source>
</evidence>
<feature type="compositionally biased region" description="Basic and acidic residues" evidence="9">
    <location>
        <begin position="27"/>
        <end position="39"/>
    </location>
</feature>
<dbReference type="OrthoDB" id="8685330at2759"/>
<dbReference type="SMART" id="SM00355">
    <property type="entry name" value="ZnF_C2H2"/>
    <property type="match status" value="3"/>
</dbReference>
<protein>
    <submittedName>
        <fullName evidence="12">Gastrula zinc finger protein XlCGF49.1-like</fullName>
    </submittedName>
</protein>
<feature type="compositionally biased region" description="Basic and acidic residues" evidence="9">
    <location>
        <begin position="1"/>
        <end position="10"/>
    </location>
</feature>
<keyword evidence="7" id="KW-0539">Nucleus</keyword>
<feature type="domain" description="C2H2-type" evidence="10">
    <location>
        <begin position="124"/>
        <end position="151"/>
    </location>
</feature>
<sequence>MGDRSGEVTMDHLSTVHPEDEANSSKTLDKGRQQNKEETCGVNSDNHVQVPTKQSDRSAAKRTVDKRFSCSECDYRAAFRSKLLIHTRKHTGEKPYKCDQCDYSAAQKGNLDQHMVKHTGEKPYLCQECGYRTADRSRLSVHMKTHTGMKPYKCIHTYEKTHRFETLHV</sequence>
<dbReference type="InterPro" id="IPR013087">
    <property type="entry name" value="Znf_C2H2_type"/>
</dbReference>
<dbReference type="Pfam" id="PF13909">
    <property type="entry name" value="zf-H2C2_5"/>
    <property type="match status" value="1"/>
</dbReference>
<gene>
    <name evidence="12" type="primary">LOC118408167</name>
</gene>
<keyword evidence="5" id="KW-0862">Zinc</keyword>
<dbReference type="OMA" id="HPEDEAN"/>
<evidence type="ECO:0000256" key="7">
    <source>
        <dbReference type="ARBA" id="ARBA00023242"/>
    </source>
</evidence>
<feature type="domain" description="C2H2-type" evidence="10">
    <location>
        <begin position="96"/>
        <end position="123"/>
    </location>
</feature>
<keyword evidence="3" id="KW-0677">Repeat</keyword>
<feature type="compositionally biased region" description="Polar residues" evidence="9">
    <location>
        <begin position="41"/>
        <end position="53"/>
    </location>
</feature>
<feature type="domain" description="C2H2-type" evidence="10">
    <location>
        <begin position="68"/>
        <end position="95"/>
    </location>
</feature>
<organism evidence="11 12">
    <name type="scientific">Branchiostoma floridae</name>
    <name type="common">Florida lancelet</name>
    <name type="synonym">Amphioxus</name>
    <dbReference type="NCBI Taxonomy" id="7739"/>
    <lineage>
        <taxon>Eukaryota</taxon>
        <taxon>Metazoa</taxon>
        <taxon>Chordata</taxon>
        <taxon>Cephalochordata</taxon>
        <taxon>Leptocardii</taxon>
        <taxon>Amphioxiformes</taxon>
        <taxon>Branchiostomatidae</taxon>
        <taxon>Branchiostoma</taxon>
    </lineage>
</organism>
<proteinExistence type="predicted"/>
<dbReference type="AlphaFoldDB" id="A0A9J7HW42"/>
<dbReference type="GO" id="GO:0005634">
    <property type="term" value="C:nucleus"/>
    <property type="evidence" value="ECO:0007669"/>
    <property type="project" value="UniProtKB-SubCell"/>
</dbReference>
<dbReference type="FunFam" id="3.30.160.60:FF:002183">
    <property type="entry name" value="Uncharacterized protein"/>
    <property type="match status" value="1"/>
</dbReference>
<evidence type="ECO:0000259" key="10">
    <source>
        <dbReference type="PROSITE" id="PS50157"/>
    </source>
</evidence>
<dbReference type="FunFam" id="3.30.160.60:FF:003383">
    <property type="match status" value="1"/>
</dbReference>
<evidence type="ECO:0000313" key="12">
    <source>
        <dbReference type="RefSeq" id="XP_035664697.1"/>
    </source>
</evidence>
<keyword evidence="6" id="KW-0238">DNA-binding</keyword>
<dbReference type="GeneID" id="118408167"/>
<name>A0A9J7HW42_BRAFL</name>
<dbReference type="GO" id="GO:0003677">
    <property type="term" value="F:DNA binding"/>
    <property type="evidence" value="ECO:0007669"/>
    <property type="project" value="UniProtKB-KW"/>
</dbReference>
<reference evidence="12" key="1">
    <citation type="submission" date="2025-08" db="UniProtKB">
        <authorList>
            <consortium name="RefSeq"/>
        </authorList>
    </citation>
    <scope>IDENTIFICATION</scope>
    <source>
        <strain evidence="12">S238N-H82</strain>
        <tissue evidence="12">Testes</tissue>
    </source>
</reference>
<dbReference type="FunFam" id="3.30.160.60:FF:004003">
    <property type="match status" value="1"/>
</dbReference>
<dbReference type="Pfam" id="PF00096">
    <property type="entry name" value="zf-C2H2"/>
    <property type="match status" value="1"/>
</dbReference>
<dbReference type="RefSeq" id="XP_035664697.1">
    <property type="nucleotide sequence ID" value="XM_035808804.1"/>
</dbReference>
<accession>A0A9J7HW42</accession>
<dbReference type="SUPFAM" id="SSF57667">
    <property type="entry name" value="beta-beta-alpha zinc fingers"/>
    <property type="match status" value="2"/>
</dbReference>